<accession>A0AAV9IG63</accession>
<feature type="transmembrane region" description="Helical" evidence="2">
    <location>
        <begin position="151"/>
        <end position="169"/>
    </location>
</feature>
<evidence type="ECO:0000313" key="3">
    <source>
        <dbReference type="EMBL" id="KAK4526211.1"/>
    </source>
</evidence>
<protein>
    <submittedName>
        <fullName evidence="3">Uncharacterized protein</fullName>
    </submittedName>
</protein>
<keyword evidence="2" id="KW-0812">Transmembrane</keyword>
<keyword evidence="4" id="KW-1185">Reference proteome</keyword>
<sequence length="186" mass="22053">MAALQRQLARNTRTNGTNTFKTFEQNNNSKKAEDKQRNDTTSLETNVFLEKQQDHSFQLFNVQERKGLPSVSHWNMDRPSYQVHTAQDSHLVQSYMPVLRAVEVGRNRKDIAWASQRKGLKNSQKTTSLPGLCTYSDIQERLWFVFTLRKWLILMIVRFFVQYFVLVFSRENTRKIHKQQVRNKWG</sequence>
<evidence type="ECO:0000313" key="4">
    <source>
        <dbReference type="Proteomes" id="UP001300502"/>
    </source>
</evidence>
<keyword evidence="2" id="KW-0472">Membrane</keyword>
<feature type="region of interest" description="Disordered" evidence="1">
    <location>
        <begin position="1"/>
        <end position="40"/>
    </location>
</feature>
<dbReference type="AlphaFoldDB" id="A0AAV9IG63"/>
<dbReference type="EMBL" id="JANCYU010000037">
    <property type="protein sequence ID" value="KAK4526211.1"/>
    <property type="molecule type" value="Genomic_DNA"/>
</dbReference>
<evidence type="ECO:0000256" key="2">
    <source>
        <dbReference type="SAM" id="Phobius"/>
    </source>
</evidence>
<gene>
    <name evidence="3" type="ORF">GAYE_SCF20G4125</name>
</gene>
<dbReference type="Proteomes" id="UP001300502">
    <property type="component" value="Unassembled WGS sequence"/>
</dbReference>
<reference evidence="3 4" key="1">
    <citation type="submission" date="2022-07" db="EMBL/GenBank/DDBJ databases">
        <title>Genome-wide signatures of adaptation to extreme environments.</title>
        <authorList>
            <person name="Cho C.H."/>
            <person name="Yoon H.S."/>
        </authorList>
    </citation>
    <scope>NUCLEOTIDE SEQUENCE [LARGE SCALE GENOMIC DNA]</scope>
    <source>
        <strain evidence="3 4">108.79 E11</strain>
    </source>
</reference>
<keyword evidence="2" id="KW-1133">Transmembrane helix</keyword>
<organism evidence="3 4">
    <name type="scientific">Galdieria yellowstonensis</name>
    <dbReference type="NCBI Taxonomy" id="3028027"/>
    <lineage>
        <taxon>Eukaryota</taxon>
        <taxon>Rhodophyta</taxon>
        <taxon>Bangiophyceae</taxon>
        <taxon>Galdieriales</taxon>
        <taxon>Galdieriaceae</taxon>
        <taxon>Galdieria</taxon>
    </lineage>
</organism>
<feature type="compositionally biased region" description="Polar residues" evidence="1">
    <location>
        <begin position="8"/>
        <end position="29"/>
    </location>
</feature>
<comment type="caution">
    <text evidence="3">The sequence shown here is derived from an EMBL/GenBank/DDBJ whole genome shotgun (WGS) entry which is preliminary data.</text>
</comment>
<name>A0AAV9IG63_9RHOD</name>
<evidence type="ECO:0000256" key="1">
    <source>
        <dbReference type="SAM" id="MobiDB-lite"/>
    </source>
</evidence>
<proteinExistence type="predicted"/>